<sequence length="212" mass="24309">METSGFFGGLNSLFEWITRLAFLNLLWIAFTACGLVIFGFFPSTVAMFTVVRKWALGDLHVPIFKTFWDSYKKEFMKSNILGVLIGLISFVLCFDYLYLRQASDEIYQLFSVPLLIVIILFICMLLYIFPMYVHYEMKAVQIIKNSFFVMIMNPISTFIMLIGTLGLIFLLTFAPPLTIVISGNVIALAIVKPAINSFNKINRKYKLMQQQA</sequence>
<name>A0ABT9Z849_9BACI</name>
<feature type="transmembrane region" description="Helical" evidence="1">
    <location>
        <begin position="111"/>
        <end position="135"/>
    </location>
</feature>
<dbReference type="EMBL" id="JAUSTZ010000013">
    <property type="protein sequence ID" value="MDQ0228006.1"/>
    <property type="molecule type" value="Genomic_DNA"/>
</dbReference>
<reference evidence="2 3" key="1">
    <citation type="submission" date="2023-07" db="EMBL/GenBank/DDBJ databases">
        <title>Genomic Encyclopedia of Type Strains, Phase IV (KMG-IV): sequencing the most valuable type-strain genomes for metagenomic binning, comparative biology and taxonomic classification.</title>
        <authorList>
            <person name="Goeker M."/>
        </authorList>
    </citation>
    <scope>NUCLEOTIDE SEQUENCE [LARGE SCALE GENOMIC DNA]</scope>
    <source>
        <strain evidence="2 3">DSM 17723</strain>
    </source>
</reference>
<proteinExistence type="predicted"/>
<evidence type="ECO:0000313" key="2">
    <source>
        <dbReference type="EMBL" id="MDQ0228006.1"/>
    </source>
</evidence>
<keyword evidence="1" id="KW-0472">Membrane</keyword>
<dbReference type="Pfam" id="PF04854">
    <property type="entry name" value="DUF624"/>
    <property type="match status" value="1"/>
</dbReference>
<keyword evidence="1" id="KW-1133">Transmembrane helix</keyword>
<protein>
    <submittedName>
        <fullName evidence="2">Membrane protein YesL</fullName>
    </submittedName>
</protein>
<dbReference type="RefSeq" id="WP_307190854.1">
    <property type="nucleotide sequence ID" value="NZ_JAUSTZ010000013.1"/>
</dbReference>
<dbReference type="InterPro" id="IPR006938">
    <property type="entry name" value="DUF624"/>
</dbReference>
<evidence type="ECO:0000313" key="3">
    <source>
        <dbReference type="Proteomes" id="UP001232245"/>
    </source>
</evidence>
<dbReference type="Proteomes" id="UP001232245">
    <property type="component" value="Unassembled WGS sequence"/>
</dbReference>
<feature type="transmembrane region" description="Helical" evidence="1">
    <location>
        <begin position="20"/>
        <end position="41"/>
    </location>
</feature>
<feature type="transmembrane region" description="Helical" evidence="1">
    <location>
        <begin position="80"/>
        <end position="99"/>
    </location>
</feature>
<feature type="transmembrane region" description="Helical" evidence="1">
    <location>
        <begin position="147"/>
        <end position="171"/>
    </location>
</feature>
<evidence type="ECO:0000256" key="1">
    <source>
        <dbReference type="SAM" id="Phobius"/>
    </source>
</evidence>
<accession>A0ABT9Z849</accession>
<comment type="caution">
    <text evidence="2">The sequence shown here is derived from an EMBL/GenBank/DDBJ whole genome shotgun (WGS) entry which is preliminary data.</text>
</comment>
<feature type="transmembrane region" description="Helical" evidence="1">
    <location>
        <begin position="177"/>
        <end position="195"/>
    </location>
</feature>
<organism evidence="2 3">
    <name type="scientific">Metabacillus niabensis</name>
    <dbReference type="NCBI Taxonomy" id="324854"/>
    <lineage>
        <taxon>Bacteria</taxon>
        <taxon>Bacillati</taxon>
        <taxon>Bacillota</taxon>
        <taxon>Bacilli</taxon>
        <taxon>Bacillales</taxon>
        <taxon>Bacillaceae</taxon>
        <taxon>Metabacillus</taxon>
    </lineage>
</organism>
<gene>
    <name evidence="2" type="ORF">J2S02_004370</name>
</gene>
<keyword evidence="3" id="KW-1185">Reference proteome</keyword>
<keyword evidence="1" id="KW-0812">Transmembrane</keyword>